<dbReference type="STRING" id="69293.ENSGACP00000007052"/>
<reference evidence="2" key="2">
    <citation type="submission" date="2024-04" db="UniProtKB">
        <authorList>
            <consortium name="Ensembl"/>
        </authorList>
    </citation>
    <scope>IDENTIFICATION</scope>
</reference>
<accession>G3NNY8</accession>
<sequence length="112" mass="12321">MSCVPVEGLSSESPTDSMETLKDIRARLPMLLQRASEQEADSGLDQETVYTLCEQLNAMESRNAKALSIPTDASHLSGGEEDSAPSRAEIKRRSSRLIEAGRKKSSRGRRKQ</sequence>
<evidence type="ECO:0000256" key="1">
    <source>
        <dbReference type="SAM" id="MobiDB-lite"/>
    </source>
</evidence>
<name>G3NNY8_GASAC</name>
<protein>
    <submittedName>
        <fullName evidence="2">Uncharacterized protein</fullName>
    </submittedName>
</protein>
<dbReference type="AlphaFoldDB" id="G3NNY8"/>
<dbReference type="Bgee" id="ENSGACG00000005338">
    <property type="expression patterns" value="Expressed in testis and 3 other cell types or tissues"/>
</dbReference>
<proteinExistence type="predicted"/>
<feature type="compositionally biased region" description="Basic residues" evidence="1">
    <location>
        <begin position="103"/>
        <end position="112"/>
    </location>
</feature>
<reference evidence="2" key="1">
    <citation type="submission" date="2006-01" db="EMBL/GenBank/DDBJ databases">
        <authorList>
            <person name="Lindblad-Toh K."/>
            <person name="Mauceli E."/>
            <person name="Grabherr M."/>
            <person name="Chang J.L."/>
            <person name="Lander E.S."/>
        </authorList>
    </citation>
    <scope>NUCLEOTIDE SEQUENCE [LARGE SCALE GENOMIC DNA]</scope>
</reference>
<dbReference type="Ensembl" id="ENSGACT00000007070.1">
    <property type="protein sequence ID" value="ENSGACP00000007052.1"/>
    <property type="gene ID" value="ENSGACG00000005338.1"/>
</dbReference>
<feature type="region of interest" description="Disordered" evidence="1">
    <location>
        <begin position="69"/>
        <end position="112"/>
    </location>
</feature>
<evidence type="ECO:0000313" key="2">
    <source>
        <dbReference type="Ensembl" id="ENSGACP00000007052.1"/>
    </source>
</evidence>
<dbReference type="InParanoid" id="G3NNY8"/>
<organism evidence="2">
    <name type="scientific">Gasterosteus aculeatus</name>
    <name type="common">Three-spined stickleback</name>
    <dbReference type="NCBI Taxonomy" id="69293"/>
    <lineage>
        <taxon>Eukaryota</taxon>
        <taxon>Metazoa</taxon>
        <taxon>Chordata</taxon>
        <taxon>Craniata</taxon>
        <taxon>Vertebrata</taxon>
        <taxon>Euteleostomi</taxon>
        <taxon>Actinopterygii</taxon>
        <taxon>Neopterygii</taxon>
        <taxon>Teleostei</taxon>
        <taxon>Neoteleostei</taxon>
        <taxon>Acanthomorphata</taxon>
        <taxon>Eupercaria</taxon>
        <taxon>Perciformes</taxon>
        <taxon>Cottioidei</taxon>
        <taxon>Gasterosteales</taxon>
        <taxon>Gasterosteidae</taxon>
        <taxon>Gasterosteus</taxon>
    </lineage>
</organism>